<keyword evidence="2" id="KW-1185">Reference proteome</keyword>
<dbReference type="AlphaFoldDB" id="A0A7U3NMV7"/>
<sequence>MRLKYSTTDPSQNEFDSLPRLPLILRKGDQIIEVLGLVDSGATINVLPYEIGLELGGIWDSRKAIIQLAGNLSQAAMPFFATAEIGEFPSVNLAFAWVNKPNAPLILGQTNFFMEFDVCFYRSKLEFEIKPKS</sequence>
<evidence type="ECO:0000313" key="1">
    <source>
        <dbReference type="EMBL" id="QOV21904.1"/>
    </source>
</evidence>
<reference evidence="2" key="1">
    <citation type="submission" date="2020-10" db="EMBL/GenBank/DDBJ databases">
        <title>Genome-based taxonomic classification of the species Anabaenopsis elenkinii.</title>
        <authorList>
            <person name="Delbaje E."/>
            <person name="Andreote A.P.D."/>
            <person name="Pellegrinetti T.A."/>
            <person name="Cruz R.B."/>
            <person name="Branco L.H.Z."/>
            <person name="Fiore M.F."/>
        </authorList>
    </citation>
    <scope>NUCLEOTIDE SEQUENCE [LARGE SCALE GENOMIC DNA]</scope>
    <source>
        <strain evidence="2">CCIBt3563</strain>
    </source>
</reference>
<protein>
    <recommendedName>
        <fullName evidence="3">Peptidase A2 domain-containing protein</fullName>
    </recommendedName>
</protein>
<evidence type="ECO:0008006" key="3">
    <source>
        <dbReference type="Google" id="ProtNLM"/>
    </source>
</evidence>
<dbReference type="EMBL" id="CP063311">
    <property type="protein sequence ID" value="QOV21904.1"/>
    <property type="molecule type" value="Genomic_DNA"/>
</dbReference>
<name>A0A7U3NMV7_9CYAN</name>
<proteinExistence type="predicted"/>
<accession>A0A7U3NMV7</accession>
<evidence type="ECO:0000313" key="2">
    <source>
        <dbReference type="Proteomes" id="UP000593846"/>
    </source>
</evidence>
<dbReference type="RefSeq" id="WP_200987546.1">
    <property type="nucleotide sequence ID" value="NZ_CP063311.1"/>
</dbReference>
<dbReference type="KEGG" id="aee:IM676_14455"/>
<dbReference type="Proteomes" id="UP000593846">
    <property type="component" value="Chromosome"/>
</dbReference>
<gene>
    <name evidence="1" type="ORF">IM676_14455</name>
</gene>
<organism evidence="1 2">
    <name type="scientific">Anabaenopsis elenkinii CCIBt3563</name>
    <dbReference type="NCBI Taxonomy" id="2779889"/>
    <lineage>
        <taxon>Bacteria</taxon>
        <taxon>Bacillati</taxon>
        <taxon>Cyanobacteriota</taxon>
        <taxon>Cyanophyceae</taxon>
        <taxon>Nostocales</taxon>
        <taxon>Nodulariaceae</taxon>
        <taxon>Anabaenopsis</taxon>
    </lineage>
</organism>